<organism evidence="2 3">
    <name type="scientific">Camellia sinensis</name>
    <name type="common">Tea plant</name>
    <name type="synonym">Thea sinensis</name>
    <dbReference type="NCBI Taxonomy" id="4442"/>
    <lineage>
        <taxon>Eukaryota</taxon>
        <taxon>Viridiplantae</taxon>
        <taxon>Streptophyta</taxon>
        <taxon>Embryophyta</taxon>
        <taxon>Tracheophyta</taxon>
        <taxon>Spermatophyta</taxon>
        <taxon>Magnoliopsida</taxon>
        <taxon>eudicotyledons</taxon>
        <taxon>Gunneridae</taxon>
        <taxon>Pentapetalae</taxon>
        <taxon>asterids</taxon>
        <taxon>Ericales</taxon>
        <taxon>Theaceae</taxon>
        <taxon>Camellia</taxon>
    </lineage>
</organism>
<comment type="caution">
    <text evidence="2">The sequence shown here is derived from an EMBL/GenBank/DDBJ whole genome shotgun (WGS) entry which is preliminary data.</text>
</comment>
<proteinExistence type="predicted"/>
<accession>A0A7J7HUX8</accession>
<keyword evidence="3" id="KW-1185">Reference proteome</keyword>
<sequence length="105" mass="11237">MDMKTKMTPATVLTTRGPVPCLRRANAMRMSFLRGVLKRRIRITTIAPRIAGKSKIVICERGSNPRVAKGLVVKKAGGVRMILANGVSNGEGLVGDAHLIPTCAL</sequence>
<name>A0A7J7HUX8_CAMSI</name>
<dbReference type="Proteomes" id="UP000593564">
    <property type="component" value="Unassembled WGS sequence"/>
</dbReference>
<dbReference type="CDD" id="cd02120">
    <property type="entry name" value="PA_subtilisin_like"/>
    <property type="match status" value="1"/>
</dbReference>
<evidence type="ECO:0000313" key="3">
    <source>
        <dbReference type="Proteomes" id="UP000593564"/>
    </source>
</evidence>
<reference evidence="3" key="1">
    <citation type="journal article" date="2020" name="Nat. Commun.">
        <title>Genome assembly of wild tea tree DASZ reveals pedigree and selection history of tea varieties.</title>
        <authorList>
            <person name="Zhang W."/>
            <person name="Zhang Y."/>
            <person name="Qiu H."/>
            <person name="Guo Y."/>
            <person name="Wan H."/>
            <person name="Zhang X."/>
            <person name="Scossa F."/>
            <person name="Alseekh S."/>
            <person name="Zhang Q."/>
            <person name="Wang P."/>
            <person name="Xu L."/>
            <person name="Schmidt M.H."/>
            <person name="Jia X."/>
            <person name="Li D."/>
            <person name="Zhu A."/>
            <person name="Guo F."/>
            <person name="Chen W."/>
            <person name="Ni D."/>
            <person name="Usadel B."/>
            <person name="Fernie A.R."/>
            <person name="Wen W."/>
        </authorList>
    </citation>
    <scope>NUCLEOTIDE SEQUENCE [LARGE SCALE GENOMIC DNA]</scope>
    <source>
        <strain evidence="3">cv. G240</strain>
    </source>
</reference>
<reference evidence="2 3" key="2">
    <citation type="submission" date="2020-07" db="EMBL/GenBank/DDBJ databases">
        <title>Genome assembly of wild tea tree DASZ reveals pedigree and selection history of tea varieties.</title>
        <authorList>
            <person name="Zhang W."/>
        </authorList>
    </citation>
    <scope>NUCLEOTIDE SEQUENCE [LARGE SCALE GENOMIC DNA]</scope>
    <source>
        <strain evidence="3">cv. G240</strain>
        <tissue evidence="2">Leaf</tissue>
    </source>
</reference>
<evidence type="ECO:0000259" key="1">
    <source>
        <dbReference type="Pfam" id="PF02225"/>
    </source>
</evidence>
<evidence type="ECO:0000313" key="2">
    <source>
        <dbReference type="EMBL" id="KAF5956187.1"/>
    </source>
</evidence>
<gene>
    <name evidence="2" type="ORF">HYC85_009043</name>
</gene>
<dbReference type="Gene3D" id="3.50.30.30">
    <property type="match status" value="1"/>
</dbReference>
<dbReference type="AlphaFoldDB" id="A0A7J7HUX8"/>
<protein>
    <recommendedName>
        <fullName evidence="1">PA domain-containing protein</fullName>
    </recommendedName>
</protein>
<feature type="domain" description="PA" evidence="1">
    <location>
        <begin position="53"/>
        <end position="103"/>
    </location>
</feature>
<dbReference type="Pfam" id="PF02225">
    <property type="entry name" value="PA"/>
    <property type="match status" value="1"/>
</dbReference>
<dbReference type="EMBL" id="JACBKZ010000003">
    <property type="protein sequence ID" value="KAF5956187.1"/>
    <property type="molecule type" value="Genomic_DNA"/>
</dbReference>
<dbReference type="InterPro" id="IPR003137">
    <property type="entry name" value="PA_domain"/>
</dbReference>